<reference evidence="2" key="1">
    <citation type="submission" date="2022-01" db="EMBL/GenBank/DDBJ databases">
        <title>Gordonia xiamenensis sp. nov., isolated from surface seawater in Xiamen.</title>
        <authorList>
            <person name="He Y.F."/>
        </authorList>
    </citation>
    <scope>NUCLEOTIDE SEQUENCE</scope>
    <source>
        <strain evidence="2">GW1C4-4</strain>
    </source>
</reference>
<feature type="compositionally biased region" description="Polar residues" evidence="1">
    <location>
        <begin position="1"/>
        <end position="12"/>
    </location>
</feature>
<accession>A0ABS9DN99</accession>
<dbReference type="EMBL" id="JAKGCU010000024">
    <property type="protein sequence ID" value="MCF3940626.1"/>
    <property type="molecule type" value="Genomic_DNA"/>
</dbReference>
<gene>
    <name evidence="2" type="ORF">L1892_19845</name>
</gene>
<protein>
    <submittedName>
        <fullName evidence="2">Uncharacterized protein</fullName>
    </submittedName>
</protein>
<comment type="caution">
    <text evidence="2">The sequence shown here is derived from an EMBL/GenBank/DDBJ whole genome shotgun (WGS) entry which is preliminary data.</text>
</comment>
<feature type="compositionally biased region" description="Basic and acidic residues" evidence="1">
    <location>
        <begin position="35"/>
        <end position="50"/>
    </location>
</feature>
<proteinExistence type="predicted"/>
<dbReference type="Proteomes" id="UP001108089">
    <property type="component" value="Unassembled WGS sequence"/>
</dbReference>
<keyword evidence="3" id="KW-1185">Reference proteome</keyword>
<name>A0ABS9DN99_9ACTN</name>
<sequence>MARPSRNGTQRDVFTRASRAHQNPHTIRAAKRHANRQDRATARREITDQL</sequence>
<organism evidence="2 3">
    <name type="scientific">Gordonia tangerina</name>
    <dbReference type="NCBI Taxonomy" id="2911060"/>
    <lineage>
        <taxon>Bacteria</taxon>
        <taxon>Bacillati</taxon>
        <taxon>Actinomycetota</taxon>
        <taxon>Actinomycetes</taxon>
        <taxon>Mycobacteriales</taxon>
        <taxon>Gordoniaceae</taxon>
        <taxon>Gordonia</taxon>
    </lineage>
</organism>
<evidence type="ECO:0000313" key="2">
    <source>
        <dbReference type="EMBL" id="MCF3940626.1"/>
    </source>
</evidence>
<evidence type="ECO:0000313" key="3">
    <source>
        <dbReference type="Proteomes" id="UP001108089"/>
    </source>
</evidence>
<evidence type="ECO:0000256" key="1">
    <source>
        <dbReference type="SAM" id="MobiDB-lite"/>
    </source>
</evidence>
<feature type="region of interest" description="Disordered" evidence="1">
    <location>
        <begin position="1"/>
        <end position="50"/>
    </location>
</feature>
<dbReference type="RefSeq" id="WP_235725371.1">
    <property type="nucleotide sequence ID" value="NZ_JAKGCU010000024.1"/>
</dbReference>